<accession>A0A811VJN7</accession>
<evidence type="ECO:0000313" key="2">
    <source>
        <dbReference type="Proteomes" id="UP000606786"/>
    </source>
</evidence>
<evidence type="ECO:0000313" key="1">
    <source>
        <dbReference type="EMBL" id="CAD7015500.1"/>
    </source>
</evidence>
<proteinExistence type="predicted"/>
<reference evidence="1" key="1">
    <citation type="submission" date="2020-11" db="EMBL/GenBank/DDBJ databases">
        <authorList>
            <person name="Whitehead M."/>
        </authorList>
    </citation>
    <scope>NUCLEOTIDE SEQUENCE</scope>
    <source>
        <strain evidence="1">EGII</strain>
    </source>
</reference>
<gene>
    <name evidence="1" type="ORF">CCAP1982_LOCUS23439</name>
</gene>
<keyword evidence="2" id="KW-1185">Reference proteome</keyword>
<organism evidence="1 2">
    <name type="scientific">Ceratitis capitata</name>
    <name type="common">Mediterranean fruit fly</name>
    <name type="synonym">Tephritis capitata</name>
    <dbReference type="NCBI Taxonomy" id="7213"/>
    <lineage>
        <taxon>Eukaryota</taxon>
        <taxon>Metazoa</taxon>
        <taxon>Ecdysozoa</taxon>
        <taxon>Arthropoda</taxon>
        <taxon>Hexapoda</taxon>
        <taxon>Insecta</taxon>
        <taxon>Pterygota</taxon>
        <taxon>Neoptera</taxon>
        <taxon>Endopterygota</taxon>
        <taxon>Diptera</taxon>
        <taxon>Brachycera</taxon>
        <taxon>Muscomorpha</taxon>
        <taxon>Tephritoidea</taxon>
        <taxon>Tephritidae</taxon>
        <taxon>Ceratitis</taxon>
        <taxon>Ceratitis</taxon>
    </lineage>
</organism>
<name>A0A811VJN7_CERCA</name>
<comment type="caution">
    <text evidence="1">The sequence shown here is derived from an EMBL/GenBank/DDBJ whole genome shotgun (WGS) entry which is preliminary data.</text>
</comment>
<sequence length="69" mass="7567">MNENSTEEDIHSVGKTKVESGYLKISYDENNSASVSTRPSSLSEDYNDYIADMTYAPCSPNGTSYSIDS</sequence>
<dbReference type="EMBL" id="CAJHJT010000067">
    <property type="protein sequence ID" value="CAD7015500.1"/>
    <property type="molecule type" value="Genomic_DNA"/>
</dbReference>
<feature type="non-terminal residue" evidence="1">
    <location>
        <position position="69"/>
    </location>
</feature>
<dbReference type="Proteomes" id="UP000606786">
    <property type="component" value="Unassembled WGS sequence"/>
</dbReference>
<dbReference type="AlphaFoldDB" id="A0A811VJN7"/>
<protein>
    <submittedName>
        <fullName evidence="1">(Mediterranean fruit fly) hypothetical protein</fullName>
    </submittedName>
</protein>